<dbReference type="STRING" id="1314674.A0A0D7B0T3"/>
<evidence type="ECO:0000313" key="1">
    <source>
        <dbReference type="EMBL" id="KIY63136.1"/>
    </source>
</evidence>
<reference evidence="1 2" key="1">
    <citation type="journal article" date="2015" name="Fungal Genet. Biol.">
        <title>Evolution of novel wood decay mechanisms in Agaricales revealed by the genome sequences of Fistulina hepatica and Cylindrobasidium torrendii.</title>
        <authorList>
            <person name="Floudas D."/>
            <person name="Held B.W."/>
            <person name="Riley R."/>
            <person name="Nagy L.G."/>
            <person name="Koehler G."/>
            <person name="Ransdell A.S."/>
            <person name="Younus H."/>
            <person name="Chow J."/>
            <person name="Chiniquy J."/>
            <person name="Lipzen A."/>
            <person name="Tritt A."/>
            <person name="Sun H."/>
            <person name="Haridas S."/>
            <person name="LaButti K."/>
            <person name="Ohm R.A."/>
            <person name="Kues U."/>
            <person name="Blanchette R.A."/>
            <person name="Grigoriev I.V."/>
            <person name="Minto R.E."/>
            <person name="Hibbett D.S."/>
        </authorList>
    </citation>
    <scope>NUCLEOTIDE SEQUENCE [LARGE SCALE GENOMIC DNA]</scope>
    <source>
        <strain evidence="1 2">FP15055 ss-10</strain>
    </source>
</reference>
<sequence>MAMIPLELLRHIFYHACLPTHNEETHVYEMFIGHNDRPMQHILPQVCRRWHNTAYTSSRLWSNLCIIWPPNVLGAVDVERVQGIVQRVVQRSGTAPLDIILLGNAWDKVAHCFIPEAHRWRALFVSHPFSAQQISEYRSLQDKLPSLEGLAFGPTPLPNVPPETLEEYANALSLMLSNAPRLRRLSGHHDLLTLPFPWKQIAELKIVGLPADPDSPSRFQSEDLKNCISVRVLIILGVAPKDNTNICMPSVQELHCPADANFWIGCLILPALRTLSISVNALHGLPGLIGRSGCQLSTLRIHIAPQDDSTVLALRAILAELPHLECTKLYLSERASPLRIVPRLASILDPVANGKALPVLAEFHLALVHTSEVDEETELMLRTALAVTESVLRPTMRFASVSLENARSRGGSLDEQVVLGLTEFVKLQLRARSEGVLTRVQLILSTPAKLSMDGGRVLMDSYLH</sequence>
<dbReference type="AlphaFoldDB" id="A0A0D7B0T3"/>
<dbReference type="Proteomes" id="UP000054007">
    <property type="component" value="Unassembled WGS sequence"/>
</dbReference>
<dbReference type="OrthoDB" id="2269034at2759"/>
<dbReference type="SUPFAM" id="SSF52047">
    <property type="entry name" value="RNI-like"/>
    <property type="match status" value="1"/>
</dbReference>
<gene>
    <name evidence="1" type="ORF">CYLTODRAFT_426364</name>
</gene>
<proteinExistence type="predicted"/>
<evidence type="ECO:0008006" key="3">
    <source>
        <dbReference type="Google" id="ProtNLM"/>
    </source>
</evidence>
<name>A0A0D7B0T3_9AGAR</name>
<protein>
    <recommendedName>
        <fullName evidence="3">F-box domain-containing protein</fullName>
    </recommendedName>
</protein>
<evidence type="ECO:0000313" key="2">
    <source>
        <dbReference type="Proteomes" id="UP000054007"/>
    </source>
</evidence>
<dbReference type="EMBL" id="KN880719">
    <property type="protein sequence ID" value="KIY63136.1"/>
    <property type="molecule type" value="Genomic_DNA"/>
</dbReference>
<accession>A0A0D7B0T3</accession>
<keyword evidence="2" id="KW-1185">Reference proteome</keyword>
<organism evidence="1 2">
    <name type="scientific">Cylindrobasidium torrendii FP15055 ss-10</name>
    <dbReference type="NCBI Taxonomy" id="1314674"/>
    <lineage>
        <taxon>Eukaryota</taxon>
        <taxon>Fungi</taxon>
        <taxon>Dikarya</taxon>
        <taxon>Basidiomycota</taxon>
        <taxon>Agaricomycotina</taxon>
        <taxon>Agaricomycetes</taxon>
        <taxon>Agaricomycetidae</taxon>
        <taxon>Agaricales</taxon>
        <taxon>Marasmiineae</taxon>
        <taxon>Physalacriaceae</taxon>
        <taxon>Cylindrobasidium</taxon>
    </lineage>
</organism>